<feature type="active site" description="Proton donor; for dehydratase activity" evidence="5">
    <location>
        <position position="1506"/>
    </location>
</feature>
<evidence type="ECO:0000313" key="10">
    <source>
        <dbReference type="EMBL" id="RKU46935.1"/>
    </source>
</evidence>
<feature type="domain" description="Carrier" evidence="7">
    <location>
        <begin position="1643"/>
        <end position="1720"/>
    </location>
</feature>
<feature type="region of interest" description="Disordered" evidence="6">
    <location>
        <begin position="1716"/>
        <end position="1764"/>
    </location>
</feature>
<dbReference type="Pfam" id="PF14765">
    <property type="entry name" value="PS-DH"/>
    <property type="match status" value="1"/>
</dbReference>
<feature type="domain" description="Ketosynthase family 3 (KS3)" evidence="8">
    <location>
        <begin position="367"/>
        <end position="794"/>
    </location>
</feature>
<dbReference type="Pfam" id="PF00109">
    <property type="entry name" value="ketoacyl-synt"/>
    <property type="match status" value="1"/>
</dbReference>
<evidence type="ECO:0000256" key="2">
    <source>
        <dbReference type="ARBA" id="ARBA00022553"/>
    </source>
</evidence>
<dbReference type="InterPro" id="IPR014030">
    <property type="entry name" value="Ketoacyl_synth_N"/>
</dbReference>
<organism evidence="10 11">
    <name type="scientific">Coniochaeta pulveracea</name>
    <dbReference type="NCBI Taxonomy" id="177199"/>
    <lineage>
        <taxon>Eukaryota</taxon>
        <taxon>Fungi</taxon>
        <taxon>Dikarya</taxon>
        <taxon>Ascomycota</taxon>
        <taxon>Pezizomycotina</taxon>
        <taxon>Sordariomycetes</taxon>
        <taxon>Sordariomycetidae</taxon>
        <taxon>Coniochaetales</taxon>
        <taxon>Coniochaetaceae</taxon>
        <taxon>Coniochaeta</taxon>
    </lineage>
</organism>
<proteinExistence type="predicted"/>
<dbReference type="SUPFAM" id="SSF53335">
    <property type="entry name" value="S-adenosyl-L-methionine-dependent methyltransferases"/>
    <property type="match status" value="1"/>
</dbReference>
<dbReference type="Pfam" id="PF00550">
    <property type="entry name" value="PP-binding"/>
    <property type="match status" value="2"/>
</dbReference>
<accession>A0A420YGE9</accession>
<dbReference type="OrthoDB" id="329835at2759"/>
<dbReference type="InterPro" id="IPR032088">
    <property type="entry name" value="SAT"/>
</dbReference>
<dbReference type="InterPro" id="IPR013217">
    <property type="entry name" value="Methyltransf_12"/>
</dbReference>
<dbReference type="InterPro" id="IPR009081">
    <property type="entry name" value="PP-bd_ACP"/>
</dbReference>
<dbReference type="InterPro" id="IPR016035">
    <property type="entry name" value="Acyl_Trfase/lysoPLipase"/>
</dbReference>
<dbReference type="InterPro" id="IPR018201">
    <property type="entry name" value="Ketoacyl_synth_AS"/>
</dbReference>
<feature type="domain" description="Carrier" evidence="7">
    <location>
        <begin position="1767"/>
        <end position="1844"/>
    </location>
</feature>
<dbReference type="InterPro" id="IPR016036">
    <property type="entry name" value="Malonyl_transacylase_ACP-bd"/>
</dbReference>
<dbReference type="InterPro" id="IPR036736">
    <property type="entry name" value="ACP-like_sf"/>
</dbReference>
<dbReference type="GO" id="GO:0004312">
    <property type="term" value="F:fatty acid synthase activity"/>
    <property type="evidence" value="ECO:0007669"/>
    <property type="project" value="TreeGrafter"/>
</dbReference>
<keyword evidence="11" id="KW-1185">Reference proteome</keyword>
<keyword evidence="2" id="KW-0597">Phosphoprotein</keyword>
<gene>
    <name evidence="10" type="ORF">DL546_004644</name>
</gene>
<dbReference type="Pfam" id="PF22621">
    <property type="entry name" value="CurL-like_PKS_C"/>
    <property type="match status" value="1"/>
</dbReference>
<dbReference type="Gene3D" id="3.40.366.10">
    <property type="entry name" value="Malonyl-Coenzyme A Acyl Carrier Protein, domain 2"/>
    <property type="match status" value="2"/>
</dbReference>
<evidence type="ECO:0000259" key="7">
    <source>
        <dbReference type="PROSITE" id="PS50075"/>
    </source>
</evidence>
<dbReference type="InterPro" id="IPR014031">
    <property type="entry name" value="Ketoacyl_synth_C"/>
</dbReference>
<dbReference type="CDD" id="cd00833">
    <property type="entry name" value="PKS"/>
    <property type="match status" value="1"/>
</dbReference>
<dbReference type="PROSITE" id="PS52004">
    <property type="entry name" value="KS3_2"/>
    <property type="match status" value="1"/>
</dbReference>
<keyword evidence="3" id="KW-0808">Transferase</keyword>
<dbReference type="GO" id="GO:0004315">
    <property type="term" value="F:3-oxoacyl-[acyl-carrier-protein] synthase activity"/>
    <property type="evidence" value="ECO:0007669"/>
    <property type="project" value="InterPro"/>
</dbReference>
<dbReference type="InterPro" id="IPR029058">
    <property type="entry name" value="AB_hydrolase_fold"/>
</dbReference>
<dbReference type="SUPFAM" id="SSF53474">
    <property type="entry name" value="alpha/beta-Hydrolases"/>
    <property type="match status" value="1"/>
</dbReference>
<dbReference type="Gene3D" id="3.10.129.110">
    <property type="entry name" value="Polyketide synthase dehydratase"/>
    <property type="match status" value="1"/>
</dbReference>
<dbReference type="InterPro" id="IPR050091">
    <property type="entry name" value="PKS_NRPS_Biosynth_Enz"/>
</dbReference>
<dbReference type="GO" id="GO:0044550">
    <property type="term" value="P:secondary metabolite biosynthetic process"/>
    <property type="evidence" value="ECO:0007669"/>
    <property type="project" value="TreeGrafter"/>
</dbReference>
<feature type="compositionally biased region" description="Low complexity" evidence="6">
    <location>
        <begin position="1742"/>
        <end position="1759"/>
    </location>
</feature>
<dbReference type="SMART" id="SM00823">
    <property type="entry name" value="PKS_PP"/>
    <property type="match status" value="2"/>
</dbReference>
<dbReference type="Gene3D" id="3.40.50.1820">
    <property type="entry name" value="alpha/beta hydrolase"/>
    <property type="match status" value="1"/>
</dbReference>
<feature type="active site" description="Proton acceptor; for dehydratase activity" evidence="5">
    <location>
        <position position="1326"/>
    </location>
</feature>
<dbReference type="SMART" id="SM00827">
    <property type="entry name" value="PKS_AT"/>
    <property type="match status" value="1"/>
</dbReference>
<sequence>MASTQPNHLLYFGGQTLTLGPSFRRLFTKAAESSLLRQFFDQGADALRLEASRARADEQRAVPVFRSINELAEKCNDDAIGKDVVLCTIALYIVQLGDYICRVEQDPGLLTASRRIVGICTGLLPATVAAVSSSISELIINAHDMLLVALRLGLHARRRSSDVEETSESWSVAILGGNASTAISEVQSVLDECNLEVPAVSRVYISAESSSSVTVSGPPSLLDRLIASPKLSGLKKIKLPVFAAFHAPHLPRPGPSSFIDQSPLWAQRLPATTSLLSCSTGSPYTGETVANIFPHVVADILEHKLLDGRALESALHDLGSDNGVTVDIFGPAGVNVLRRASEEAGLKDVRTRSFEGSASPTSASSPGVDIAIVGMSGRLPGSENLEGFWDLLKAGRDVHRVVPKDRFDTDLHLDKSGQTKNSTLSAYGCFLDKPGVFDHRLFNMSPREAQQTDPVHRLLLMATYEALEVAGYPGADTHGDDVERVGSFVSMTADDWREYNASQDIGLYFVTGGLRAFSAGRLNYFFKWEGPSFTVDTACSSGAAAVQLACTSLVEKDCDVAVVGGANILTGPNLYAGLSRAGFISPTGSSKTFDETADGYCRGEAVGVLVLKRLDQALARRDKILGVIRSVETNHSAHAPSITQPHAPAQQSLYTQALRRAGLKPHDIGYVEAHGTGTQAGDTKEMDSIFSTFAEGRTPENPLYVGGVKANVGHGESVAGITSVIKSLLMFRDSTIPPHAGLKTGLNKKFPPLEAANIHVARSLTPFAAPAGPKRVLVSSFGASGGNTCIILEEPPALPQQASDASDKRTHHVVTLSAKTQLSLEGNRQRLLNYLLSHPSARLQDVAHTTTSRRMHHPIRTAFSVSSIDQLIRNLSQPPAVTSSSGRSKVVFLFPGQGLRLAGSAKVLYLISNPFRQILSELDELSQSLSLPSFLHILLDKDAGAAGPVVTQLAIVALEIALARVLRLWGIVPDAVSGHSLGEYAALCVAGVLSVSDTLYLVGRRAELVENLCAPDTHGMLAVATTADQCRNMIQKGQGGAAECVVACINGPRSAVVSGTHGQLAAFQEAVNREHPGTKCTRVGTGYAFHSPQLDPVLEPYQQLASVVRFSRPQVPVASTLLGRLIDWEAGEGVFSASYLANHARQPVQFDAAMRACEKAGLVEGSGLLIETGPDTMCLSMARAILQQPGELLPCLKPSADVWDTVANLLSKAYLRGLSVNWLEYNKPYESSLELLDLPLYHFEEKDFWIRYEGGVAKLQKEVDQLKLRLEQLPAAPPAPAAPQTNAIINSSLHSLERETISKDKGTVVFKTDIQKQPLRDLIAGHNVIGVLLAPSSIYAEMAYAAVDQLYSRLCPGKETPAVELRDFVISAPLILSQGTGPQMVEVSIDLKMSEGVATLRVCSSKEHARCKIVLLDGGERWTRDRRHYLLHERVQSLTDASQTGVHRLWRDMVYKIFAPVTNYDSAYWSIAGFFVRQDFLEAAVQVDLRETPSDCRFNFDPVWLDGIPQAAGFMLNSNPSKPDDTLFVSTGWESLRVSRALRPGKRYYCHVRAHADPANDSTILGDVTIIDDASILAVADGLVFKRIKKAHLLAMFGQPSRETKAAPTTAPTTGLVDAPPPVHSATPKRAGRLVMEKKAAQPKTDSRLSAVLALIADEVGSSVAELTDDSTLDSLGVDSLLTVSITTRVKSELDIDLPATLMLGETTISDLRAALGGVGGGETDSSPNNCTDDEPDASPVTTSTARSSSDRSPPAATPLTLPHEGSSFQDLLDAFVAAVSDETGTDATQITDVALLTDLGVDSLMSMSITNAVQERTGVELPASILTDCTTVAEVKKEMMSIYGVPEGLATPESAISGHSPFPSSTPDISSFRSNVVLLQGDPRSNRPRLFLISEGSGSAAAYIHVPKFSAGVVVYGLDSPFLHCPEHFNCSMEEICSVFRRAIQATQPHGPYLIGGWSIGGMYAYETTRQLVEAGERVEGLLLIDSACPRRLEGIPRITVETCEETGMFLGFENTGKKQPLTPAQKLHVTGCVRSAAEYEPAPLPETGRPTHAYVIWSRFGMFEKLSLKVQEVGERIAEERGLEKTGVNKDWLTAERTSFGPKGWDKLLGPVETFALDGDHFSIMMLPKIKTHTAPLLQKLVQNFVNALQSPGPSTGPVLSFSSVLGEFDRLTALRGKFDKEEGCDAFMTRVYPHQKRLVIAYAVEAFAKLGCDLQYLPAGLPVVVHGVLPKQTHTETLNVLYEVLEDGGLVQRSANNGKAIRTAQAVDPTPAAELQSAIVRDFPPHAVTHQLLHVTASQLAECLSGKTNPMHLVFGLNRELIQDFYTNAPMFLSASRHLSEFLRTTYQAALGSARRGQPFELLEVGAGLGGTAAHILNMLVAANIPFRYTYTDISPSLVAASKKRFTSLNKPAGTFGDHNMDFLVLDVTDSAVPPKLLNRFHTVLSTNCVHATPDLAASTANMRRMLRGDGFMALVELTTRLYWFDLVFGFFDGWWLFMDGRRHALAGTDFWGASLGKAGFGMVTCLDEAKLGATANPQLIVAFNNGSS</sequence>
<keyword evidence="4" id="KW-0511">Multifunctional enzyme</keyword>
<dbReference type="InterPro" id="IPR016039">
    <property type="entry name" value="Thiolase-like"/>
</dbReference>
<evidence type="ECO:0000259" key="9">
    <source>
        <dbReference type="PROSITE" id="PS52019"/>
    </source>
</evidence>
<dbReference type="SUPFAM" id="SSF47336">
    <property type="entry name" value="ACP-like"/>
    <property type="match status" value="2"/>
</dbReference>
<reference evidence="10 11" key="1">
    <citation type="submission" date="2018-08" db="EMBL/GenBank/DDBJ databases">
        <title>Draft genome of the lignicolous fungus Coniochaeta pulveracea.</title>
        <authorList>
            <person name="Borstlap C.J."/>
            <person name="De Witt R.N."/>
            <person name="Botha A."/>
            <person name="Volschenk H."/>
        </authorList>
    </citation>
    <scope>NUCLEOTIDE SEQUENCE [LARGE SCALE GENOMIC DNA]</scope>
    <source>
        <strain evidence="10 11">CAB683</strain>
    </source>
</reference>
<dbReference type="PANTHER" id="PTHR43775:SF37">
    <property type="entry name" value="SI:DKEY-61P9.11"/>
    <property type="match status" value="1"/>
</dbReference>
<feature type="region of interest" description="N-terminal hotdog fold" evidence="5">
    <location>
        <begin position="1294"/>
        <end position="1428"/>
    </location>
</feature>
<evidence type="ECO:0000259" key="8">
    <source>
        <dbReference type="PROSITE" id="PS52004"/>
    </source>
</evidence>
<dbReference type="InterPro" id="IPR029063">
    <property type="entry name" value="SAM-dependent_MTases_sf"/>
</dbReference>
<dbReference type="Gene3D" id="3.40.47.10">
    <property type="match status" value="1"/>
</dbReference>
<dbReference type="SUPFAM" id="SSF55048">
    <property type="entry name" value="Probable ACP-binding domain of malonyl-CoA ACP transacylase"/>
    <property type="match status" value="1"/>
</dbReference>
<dbReference type="InterPro" id="IPR014043">
    <property type="entry name" value="Acyl_transferase_dom"/>
</dbReference>
<dbReference type="PANTHER" id="PTHR43775">
    <property type="entry name" value="FATTY ACID SYNTHASE"/>
    <property type="match status" value="1"/>
</dbReference>
<dbReference type="InterPro" id="IPR030918">
    <property type="entry name" value="PT_fungal_PKS"/>
</dbReference>
<dbReference type="GO" id="GO:0031177">
    <property type="term" value="F:phosphopantetheine binding"/>
    <property type="evidence" value="ECO:0007669"/>
    <property type="project" value="InterPro"/>
</dbReference>
<dbReference type="Pfam" id="PF02801">
    <property type="entry name" value="Ketoacyl-synt_C"/>
    <property type="match status" value="1"/>
</dbReference>
<dbReference type="PROSITE" id="PS50075">
    <property type="entry name" value="CARRIER"/>
    <property type="match status" value="2"/>
</dbReference>
<dbReference type="InterPro" id="IPR042104">
    <property type="entry name" value="PKS_dehydratase_sf"/>
</dbReference>
<evidence type="ECO:0000256" key="1">
    <source>
        <dbReference type="ARBA" id="ARBA00022450"/>
    </source>
</evidence>
<dbReference type="SMART" id="SM00825">
    <property type="entry name" value="PKS_KS"/>
    <property type="match status" value="1"/>
</dbReference>
<dbReference type="InterPro" id="IPR001227">
    <property type="entry name" value="Ac_transferase_dom_sf"/>
</dbReference>
<keyword evidence="1" id="KW-0596">Phosphopantetheine</keyword>
<dbReference type="PROSITE" id="PS52019">
    <property type="entry name" value="PKS_MFAS_DH"/>
    <property type="match status" value="1"/>
</dbReference>
<evidence type="ECO:0000256" key="5">
    <source>
        <dbReference type="PROSITE-ProRule" id="PRU01363"/>
    </source>
</evidence>
<dbReference type="Gene3D" id="3.40.50.150">
    <property type="entry name" value="Vaccinia Virus protein VP39"/>
    <property type="match status" value="1"/>
</dbReference>
<dbReference type="InterPro" id="IPR001031">
    <property type="entry name" value="Thioesterase"/>
</dbReference>
<dbReference type="SUPFAM" id="SSF52151">
    <property type="entry name" value="FabD/lysophospholipase-like"/>
    <property type="match status" value="1"/>
</dbReference>
<feature type="domain" description="PKS/mFAS DH" evidence="9">
    <location>
        <begin position="1294"/>
        <end position="1594"/>
    </location>
</feature>
<dbReference type="STRING" id="177199.A0A420YGE9"/>
<dbReference type="CDD" id="cd02440">
    <property type="entry name" value="AdoMet_MTases"/>
    <property type="match status" value="1"/>
</dbReference>
<dbReference type="InterPro" id="IPR049900">
    <property type="entry name" value="PKS_mFAS_DH"/>
</dbReference>
<feature type="region of interest" description="C-terminal hotdog fold" evidence="5">
    <location>
        <begin position="1446"/>
        <end position="1594"/>
    </location>
</feature>
<dbReference type="InterPro" id="IPR049552">
    <property type="entry name" value="PKS_DH_N"/>
</dbReference>
<evidence type="ECO:0000256" key="4">
    <source>
        <dbReference type="ARBA" id="ARBA00023268"/>
    </source>
</evidence>
<dbReference type="PROSITE" id="PS00606">
    <property type="entry name" value="KS3_1"/>
    <property type="match status" value="1"/>
</dbReference>
<dbReference type="Pfam" id="PF00698">
    <property type="entry name" value="Acyl_transf_1"/>
    <property type="match status" value="1"/>
</dbReference>
<dbReference type="Gene3D" id="1.10.1200.10">
    <property type="entry name" value="ACP-like"/>
    <property type="match status" value="2"/>
</dbReference>
<dbReference type="InterPro" id="IPR041068">
    <property type="entry name" value="HTH_51"/>
</dbReference>
<dbReference type="Pfam" id="PF21089">
    <property type="entry name" value="PKS_DH_N"/>
    <property type="match status" value="1"/>
</dbReference>
<feature type="region of interest" description="Disordered" evidence="6">
    <location>
        <begin position="1603"/>
        <end position="1628"/>
    </location>
</feature>
<dbReference type="Pfam" id="PF00975">
    <property type="entry name" value="Thioesterase"/>
    <property type="match status" value="1"/>
</dbReference>
<dbReference type="Pfam" id="PF16073">
    <property type="entry name" value="SAT"/>
    <property type="match status" value="1"/>
</dbReference>
<dbReference type="NCBIfam" id="TIGR04532">
    <property type="entry name" value="PT_fungal_PKS"/>
    <property type="match status" value="1"/>
</dbReference>
<dbReference type="Pfam" id="PF08242">
    <property type="entry name" value="Methyltransf_12"/>
    <property type="match status" value="1"/>
</dbReference>
<dbReference type="InterPro" id="IPR020841">
    <property type="entry name" value="PKS_Beta-ketoAc_synthase_dom"/>
</dbReference>
<dbReference type="SUPFAM" id="SSF53901">
    <property type="entry name" value="Thiolase-like"/>
    <property type="match status" value="1"/>
</dbReference>
<dbReference type="Proteomes" id="UP000275385">
    <property type="component" value="Unassembled WGS sequence"/>
</dbReference>
<dbReference type="EMBL" id="QVQW01000011">
    <property type="protein sequence ID" value="RKU46935.1"/>
    <property type="molecule type" value="Genomic_DNA"/>
</dbReference>
<dbReference type="Gene3D" id="3.30.70.3290">
    <property type="match status" value="1"/>
</dbReference>
<dbReference type="GO" id="GO:0006633">
    <property type="term" value="P:fatty acid biosynthetic process"/>
    <property type="evidence" value="ECO:0007669"/>
    <property type="project" value="InterPro"/>
</dbReference>
<dbReference type="InterPro" id="IPR020806">
    <property type="entry name" value="PKS_PP-bd"/>
</dbReference>
<name>A0A420YGE9_9PEZI</name>
<evidence type="ECO:0000313" key="11">
    <source>
        <dbReference type="Proteomes" id="UP000275385"/>
    </source>
</evidence>
<dbReference type="InterPro" id="IPR049551">
    <property type="entry name" value="PKS_DH_C"/>
</dbReference>
<evidence type="ECO:0000256" key="6">
    <source>
        <dbReference type="SAM" id="MobiDB-lite"/>
    </source>
</evidence>
<comment type="caution">
    <text evidence="10">The sequence shown here is derived from an EMBL/GenBank/DDBJ whole genome shotgun (WGS) entry which is preliminary data.</text>
</comment>
<protein>
    <submittedName>
        <fullName evidence="10">Type I Iterative Polyketide synthase (PKS)</fullName>
    </submittedName>
</protein>
<evidence type="ECO:0000256" key="3">
    <source>
        <dbReference type="ARBA" id="ARBA00022679"/>
    </source>
</evidence>
<dbReference type="Pfam" id="PF18558">
    <property type="entry name" value="HTH_51"/>
    <property type="match status" value="1"/>
</dbReference>